<keyword evidence="3" id="KW-1185">Reference proteome</keyword>
<evidence type="ECO:0000259" key="1">
    <source>
        <dbReference type="SMART" id="SM00849"/>
    </source>
</evidence>
<feature type="domain" description="Metallo-beta-lactamase" evidence="1">
    <location>
        <begin position="40"/>
        <end position="258"/>
    </location>
</feature>
<protein>
    <submittedName>
        <fullName evidence="2">MBL fold metallo-hydrolase</fullName>
    </submittedName>
</protein>
<accession>A0A143DB15</accession>
<dbReference type="Gene3D" id="1.10.10.10">
    <property type="entry name" value="Winged helix-like DNA-binding domain superfamily/Winged helix DNA-binding domain"/>
    <property type="match status" value="1"/>
</dbReference>
<dbReference type="InterPro" id="IPR036388">
    <property type="entry name" value="WH-like_DNA-bd_sf"/>
</dbReference>
<dbReference type="EMBL" id="CP014525">
    <property type="protein sequence ID" value="AMW33917.1"/>
    <property type="molecule type" value="Genomic_DNA"/>
</dbReference>
<reference evidence="2 3" key="1">
    <citation type="submission" date="2016-02" db="EMBL/GenBank/DDBJ databases">
        <title>Complete Genome of H5569, the type strain of the newly described species Haematospirillium jordaniae.</title>
        <authorList>
            <person name="Nicholson A.C."/>
            <person name="Humrighouse B.W."/>
            <person name="Loparov V."/>
            <person name="McQuiston J.R."/>
        </authorList>
    </citation>
    <scope>NUCLEOTIDE SEQUENCE [LARGE SCALE GENOMIC DNA]</scope>
    <source>
        <strain evidence="2 3">H5569</strain>
    </source>
</reference>
<dbReference type="SUPFAM" id="SSF56281">
    <property type="entry name" value="Metallo-hydrolase/oxidoreductase"/>
    <property type="match status" value="1"/>
</dbReference>
<dbReference type="PANTHER" id="PTHR23131:SF4">
    <property type="entry name" value="METALLO-BETA-LACTAMASE SUPERFAMILY POTEIN"/>
    <property type="match status" value="1"/>
</dbReference>
<gene>
    <name evidence="2" type="ORF">AY555_00600</name>
</gene>
<dbReference type="STRING" id="1549855.AY555_00600"/>
<evidence type="ECO:0000313" key="2">
    <source>
        <dbReference type="EMBL" id="AMW33917.1"/>
    </source>
</evidence>
<dbReference type="KEGG" id="hjo:AY555_00600"/>
<sequence>MHALSPLEYPWIDPPAPSKVQNVGDGLLWARMPLPFALDHINLWVLEDVDADLTIVDTGLATDETQAIWDELLDGPLAGKAVRQLLCTHFHPDHMGLAGWLCQRFNAPLTTTLSEWAMGVILSCDTSEAFSENQANFYRRAGLNPEKIHRVEKRGNTLSRRVSPVPKRFNRIRHGDTLMIGSYAWDVIIGQGHSPEMACLYCPTQNILIAGDQVLPRISPNISVWPNEPDANPLVLYRHSLEALKDLVPDTALVLPSHGLPFRGLHRRIDAILQHHKDRLEDCLSACQDTPRSAADLLPVLFRHPLDEHGLLFAVGEAIAHIHLLEQENALERIRGVDHIDRFIVRRTK</sequence>
<dbReference type="InterPro" id="IPR050662">
    <property type="entry name" value="Sec-metab_biosynth-thioest"/>
</dbReference>
<dbReference type="OrthoDB" id="2971563at2"/>
<evidence type="ECO:0000313" key="3">
    <source>
        <dbReference type="Proteomes" id="UP000076066"/>
    </source>
</evidence>
<dbReference type="Pfam" id="PF00753">
    <property type="entry name" value="Lactamase_B"/>
    <property type="match status" value="1"/>
</dbReference>
<organism evidence="2 3">
    <name type="scientific">Haematospirillum jordaniae</name>
    <dbReference type="NCBI Taxonomy" id="1549855"/>
    <lineage>
        <taxon>Bacteria</taxon>
        <taxon>Pseudomonadati</taxon>
        <taxon>Pseudomonadota</taxon>
        <taxon>Alphaproteobacteria</taxon>
        <taxon>Rhodospirillales</taxon>
        <taxon>Novispirillaceae</taxon>
        <taxon>Haematospirillum</taxon>
    </lineage>
</organism>
<dbReference type="InterPro" id="IPR001279">
    <property type="entry name" value="Metallo-B-lactamas"/>
</dbReference>
<dbReference type="InterPro" id="IPR036866">
    <property type="entry name" value="RibonucZ/Hydroxyglut_hydro"/>
</dbReference>
<dbReference type="GO" id="GO:0016787">
    <property type="term" value="F:hydrolase activity"/>
    <property type="evidence" value="ECO:0007669"/>
    <property type="project" value="UniProtKB-KW"/>
</dbReference>
<dbReference type="InterPro" id="IPR048933">
    <property type="entry name" value="B_lactamase-like_C"/>
</dbReference>
<dbReference type="RefSeq" id="WP_066132044.1">
    <property type="nucleotide sequence ID" value="NZ_CP014525.1"/>
</dbReference>
<proteinExistence type="predicted"/>
<dbReference type="GeneID" id="53315661"/>
<dbReference type="SMART" id="SM00849">
    <property type="entry name" value="Lactamase_B"/>
    <property type="match status" value="1"/>
</dbReference>
<dbReference type="Gene3D" id="3.60.15.10">
    <property type="entry name" value="Ribonuclease Z/Hydroxyacylglutathione hydrolase-like"/>
    <property type="match status" value="1"/>
</dbReference>
<dbReference type="Pfam" id="PF21221">
    <property type="entry name" value="B_lactamase-like_C"/>
    <property type="match status" value="1"/>
</dbReference>
<name>A0A143DB15_9PROT</name>
<dbReference type="Proteomes" id="UP000076066">
    <property type="component" value="Chromosome"/>
</dbReference>
<keyword evidence="2" id="KW-0378">Hydrolase</keyword>
<dbReference type="AlphaFoldDB" id="A0A143DB15"/>
<dbReference type="PANTHER" id="PTHR23131">
    <property type="entry name" value="ENDORIBONUCLEASE LACTB2"/>
    <property type="match status" value="1"/>
</dbReference>